<organism evidence="2 3">
    <name type="scientific">Halomicrobium zhouii</name>
    <dbReference type="NCBI Taxonomy" id="767519"/>
    <lineage>
        <taxon>Archaea</taxon>
        <taxon>Methanobacteriati</taxon>
        <taxon>Methanobacteriota</taxon>
        <taxon>Stenosarchaea group</taxon>
        <taxon>Halobacteria</taxon>
        <taxon>Halobacteriales</taxon>
        <taxon>Haloarculaceae</taxon>
        <taxon>Halomicrobium</taxon>
    </lineage>
</organism>
<dbReference type="STRING" id="767519.SAMN05216559_1291"/>
<dbReference type="InterPro" id="IPR037401">
    <property type="entry name" value="SnoaL-like"/>
</dbReference>
<dbReference type="OrthoDB" id="194792at2157"/>
<evidence type="ECO:0000313" key="2">
    <source>
        <dbReference type="EMBL" id="SFR93411.1"/>
    </source>
</evidence>
<dbReference type="EMBL" id="FOZK01000001">
    <property type="protein sequence ID" value="SFR93411.1"/>
    <property type="molecule type" value="Genomic_DNA"/>
</dbReference>
<reference evidence="2 3" key="1">
    <citation type="submission" date="2016-10" db="EMBL/GenBank/DDBJ databases">
        <authorList>
            <person name="de Groot N.N."/>
        </authorList>
    </citation>
    <scope>NUCLEOTIDE SEQUENCE [LARGE SCALE GENOMIC DNA]</scope>
    <source>
        <strain evidence="2 3">CGMCC 1.10457</strain>
    </source>
</reference>
<sequence length="117" mass="12798">MSEADRTELIDAYFDAMDAEDLELVRPALADDVVFESLSGPLEGFSGFETYMNELRGLSDTDHELTNLVHGDDATAVEGTVTGESDDGPVETDFCDVFEFDADDEAMTRIAVYLNDA</sequence>
<feature type="domain" description="SnoaL-like" evidence="1">
    <location>
        <begin position="11"/>
        <end position="104"/>
    </location>
</feature>
<accession>A0A1I6KQF5</accession>
<dbReference type="RefSeq" id="WP_089814965.1">
    <property type="nucleotide sequence ID" value="NZ_FOZK01000001.1"/>
</dbReference>
<dbReference type="AlphaFoldDB" id="A0A1I6KQF5"/>
<dbReference type="Proteomes" id="UP000199062">
    <property type="component" value="Unassembled WGS sequence"/>
</dbReference>
<evidence type="ECO:0000313" key="3">
    <source>
        <dbReference type="Proteomes" id="UP000199062"/>
    </source>
</evidence>
<dbReference type="SUPFAM" id="SSF54427">
    <property type="entry name" value="NTF2-like"/>
    <property type="match status" value="1"/>
</dbReference>
<evidence type="ECO:0000259" key="1">
    <source>
        <dbReference type="Pfam" id="PF12680"/>
    </source>
</evidence>
<dbReference type="InterPro" id="IPR032710">
    <property type="entry name" value="NTF2-like_dom_sf"/>
</dbReference>
<proteinExistence type="predicted"/>
<protein>
    <recommendedName>
        <fullName evidence="1">SnoaL-like domain-containing protein</fullName>
    </recommendedName>
</protein>
<gene>
    <name evidence="2" type="ORF">SAMN05216559_1291</name>
</gene>
<dbReference type="Gene3D" id="3.10.450.50">
    <property type="match status" value="1"/>
</dbReference>
<keyword evidence="3" id="KW-1185">Reference proteome</keyword>
<dbReference type="Pfam" id="PF12680">
    <property type="entry name" value="SnoaL_2"/>
    <property type="match status" value="1"/>
</dbReference>
<name>A0A1I6KQF5_9EURY</name>